<protein>
    <recommendedName>
        <fullName evidence="4">Branched-chain amino acid ABC transporter substrate-binding protein</fullName>
    </recommendedName>
</protein>
<feature type="transmembrane region" description="Helical" evidence="1">
    <location>
        <begin position="86"/>
        <end position="103"/>
    </location>
</feature>
<dbReference type="Proteomes" id="UP001291930">
    <property type="component" value="Unassembled WGS sequence"/>
</dbReference>
<feature type="transmembrane region" description="Helical" evidence="1">
    <location>
        <begin position="20"/>
        <end position="37"/>
    </location>
</feature>
<sequence>MRIVKDERLMIEGLKHTRIAFVLQNLAILGIIFYRYVIQGTGYDGISDLLMLFMSGIVIINFLNLKQSVEVYEGTERVKRSCFLKLLLIPIILAIVIMGINMIVTPDASLKDTGLIALVLFLCFLVLSLYAYRYRRTIRAEEDE</sequence>
<evidence type="ECO:0000256" key="1">
    <source>
        <dbReference type="SAM" id="Phobius"/>
    </source>
</evidence>
<keyword evidence="1" id="KW-1133">Transmembrane helix</keyword>
<evidence type="ECO:0000313" key="3">
    <source>
        <dbReference type="Proteomes" id="UP001291930"/>
    </source>
</evidence>
<name>A0ABU5JVV7_9BACI</name>
<evidence type="ECO:0008006" key="4">
    <source>
        <dbReference type="Google" id="ProtNLM"/>
    </source>
</evidence>
<feature type="transmembrane region" description="Helical" evidence="1">
    <location>
        <begin position="115"/>
        <end position="132"/>
    </location>
</feature>
<gene>
    <name evidence="2" type="ORF">U2I54_10840</name>
</gene>
<accession>A0ABU5JVV7</accession>
<keyword evidence="1" id="KW-0812">Transmembrane</keyword>
<dbReference type="EMBL" id="JAXOVW010000018">
    <property type="protein sequence ID" value="MDZ5607575.1"/>
    <property type="molecule type" value="Genomic_DNA"/>
</dbReference>
<keyword evidence="1" id="KW-0472">Membrane</keyword>
<keyword evidence="3" id="KW-1185">Reference proteome</keyword>
<feature type="transmembrane region" description="Helical" evidence="1">
    <location>
        <begin position="49"/>
        <end position="65"/>
    </location>
</feature>
<reference evidence="3" key="1">
    <citation type="submission" date="2023-11" db="EMBL/GenBank/DDBJ databases">
        <title>Genome Sequence of Bacillus pseudomycoides stain BUPM19.</title>
        <authorList>
            <person name="Farhat A."/>
        </authorList>
    </citation>
    <scope>NUCLEOTIDE SEQUENCE [LARGE SCALE GENOMIC DNA]</scope>
    <source>
        <strain evidence="3">BUPM19</strain>
    </source>
</reference>
<evidence type="ECO:0000313" key="2">
    <source>
        <dbReference type="EMBL" id="MDZ5607575.1"/>
    </source>
</evidence>
<organism evidence="2 3">
    <name type="scientific">Bacillus bingmayongensis</name>
    <dbReference type="NCBI Taxonomy" id="1150157"/>
    <lineage>
        <taxon>Bacteria</taxon>
        <taxon>Bacillati</taxon>
        <taxon>Bacillota</taxon>
        <taxon>Bacilli</taxon>
        <taxon>Bacillales</taxon>
        <taxon>Bacillaceae</taxon>
        <taxon>Bacillus</taxon>
    </lineage>
</organism>
<comment type="caution">
    <text evidence="2">The sequence shown here is derived from an EMBL/GenBank/DDBJ whole genome shotgun (WGS) entry which is preliminary data.</text>
</comment>
<dbReference type="RefSeq" id="WP_374217653.1">
    <property type="nucleotide sequence ID" value="NZ_JAXOVW010000018.1"/>
</dbReference>
<proteinExistence type="predicted"/>